<keyword evidence="2 10" id="KW-0489">Methyltransferase</keyword>
<comment type="similarity">
    <text evidence="10">In the C-terminal section; belongs to the DAO family.</text>
</comment>
<evidence type="ECO:0000259" key="12">
    <source>
        <dbReference type="Pfam" id="PF05430"/>
    </source>
</evidence>
<keyword evidence="3 10" id="KW-0285">Flavoprotein</keyword>
<evidence type="ECO:0000256" key="4">
    <source>
        <dbReference type="ARBA" id="ARBA00022679"/>
    </source>
</evidence>
<dbReference type="Proteomes" id="UP000261948">
    <property type="component" value="Unassembled WGS sequence"/>
</dbReference>
<dbReference type="SUPFAM" id="SSF51905">
    <property type="entry name" value="FAD/NAD(P)-binding domain"/>
    <property type="match status" value="1"/>
</dbReference>
<evidence type="ECO:0000256" key="1">
    <source>
        <dbReference type="ARBA" id="ARBA00022490"/>
    </source>
</evidence>
<dbReference type="NCBIfam" id="NF033855">
    <property type="entry name" value="tRNA_MNMC2"/>
    <property type="match status" value="1"/>
</dbReference>
<dbReference type="Pfam" id="PF05430">
    <property type="entry name" value="Methyltransf_30"/>
    <property type="match status" value="1"/>
</dbReference>
<evidence type="ECO:0000313" key="13">
    <source>
        <dbReference type="EMBL" id="RGE44096.1"/>
    </source>
</evidence>
<evidence type="ECO:0000256" key="6">
    <source>
        <dbReference type="ARBA" id="ARBA00022694"/>
    </source>
</evidence>
<dbReference type="EMBL" id="QURR01000016">
    <property type="protein sequence ID" value="RGE44096.1"/>
    <property type="molecule type" value="Genomic_DNA"/>
</dbReference>
<feature type="region of interest" description="FAD-dependent cmnm(5)s(2)U34 oxidoreductase" evidence="10">
    <location>
        <begin position="246"/>
        <end position="643"/>
    </location>
</feature>
<comment type="cofactor">
    <cofactor evidence="10">
        <name>FAD</name>
        <dbReference type="ChEBI" id="CHEBI:57692"/>
    </cofactor>
</comment>
<evidence type="ECO:0000256" key="9">
    <source>
        <dbReference type="ARBA" id="ARBA00023268"/>
    </source>
</evidence>
<dbReference type="EC" id="2.1.1.61" evidence="10"/>
<name>A0A373FIX6_COMTE</name>
<evidence type="ECO:0000256" key="8">
    <source>
        <dbReference type="ARBA" id="ARBA00023002"/>
    </source>
</evidence>
<dbReference type="EC" id="1.5.-.-" evidence="10"/>
<dbReference type="PANTHER" id="PTHR13847">
    <property type="entry name" value="SARCOSINE DEHYDROGENASE-RELATED"/>
    <property type="match status" value="1"/>
</dbReference>
<sequence>MPDGTPYSPRFADRYHSEFGGLDQARQVFLGGCGLPAVWAGAQQWRVLETGFGFGLNFLVTWAAWKADPQRPRMLHFVSVEAYPVSREDLLKALPADAQLQALGEQLADQWWGLLPGVHRLSFENGQVLLTLYIGDAQTLLRKQQLTADSVYLDGFTPQLNPEMWDADAMKNIARHCRRGTQLSTWCAAGTVREALKSQGFEVKKIAGVPPKRHNLHALYNPAWEPRHRSDGLPAPVDQPGTCLVLGAGLAGAAAAASLARRGWQVAVLDAGDAPAAGASGLPAGLFCPHISPDDSVLSRLSRNGVRTTLQNLQQLTDAQALRLEQDWAHCGVLEHDLNEPSHLPPQWLDKASEQSHWGLQWSQPASASHLQAAQLPADSHALWHAQAGWVRPALLVKALLSQPGIRWQGQTKAARLQQIDGQWQVLDAQGTVLAQAAMLVLALGPDTTALLAASGLDAAQWELQPIRGQVSVANHDAQSLAAMPPFPVNGHGNLVPDFPSASGARQWVMGSTFERDVTELPPSAADQQAAHASNGEKLAALLPEGRKALDGFFNAASQPATWSRLRCAAYDRIPVAGPVDAAVPGLWLLTGLGSRGLTLSMLCAELLAAQLHGEPLPLDAKLAQSLGSRRLQARASKQKSSK</sequence>
<reference evidence="13 14" key="1">
    <citation type="submission" date="2018-08" db="EMBL/GenBank/DDBJ databases">
        <title>Comamonas testosteroni strain SWCO2.</title>
        <authorList>
            <person name="Jiang N."/>
            <person name="Zhang X.Z."/>
        </authorList>
    </citation>
    <scope>NUCLEOTIDE SEQUENCE [LARGE SCALE GENOMIC DNA]</scope>
    <source>
        <strain evidence="13 14">SWCO2</strain>
    </source>
</reference>
<dbReference type="Gene3D" id="3.40.50.150">
    <property type="entry name" value="Vaccinia Virus protein VP39"/>
    <property type="match status" value="1"/>
</dbReference>
<dbReference type="InterPro" id="IPR008471">
    <property type="entry name" value="MnmC-like_methylTransf"/>
</dbReference>
<dbReference type="PANTHER" id="PTHR13847:SF283">
    <property type="entry name" value="TRNA 5-METHYLAMINOMETHYL-2-THIOURIDINE BIOSYNTHESIS BIFUNCTIONAL PROTEIN MNMC"/>
    <property type="match status" value="1"/>
</dbReference>
<dbReference type="InterPro" id="IPR029063">
    <property type="entry name" value="SAM-dependent_MTases_sf"/>
</dbReference>
<keyword evidence="6 10" id="KW-0819">tRNA processing</keyword>
<evidence type="ECO:0000313" key="14">
    <source>
        <dbReference type="Proteomes" id="UP000261948"/>
    </source>
</evidence>
<keyword evidence="9 10" id="KW-0511">Multifunctional enzyme</keyword>
<accession>A0A373FIX6</accession>
<dbReference type="InterPro" id="IPR047785">
    <property type="entry name" value="tRNA_MNMC2"/>
</dbReference>
<dbReference type="Gene3D" id="3.30.9.10">
    <property type="entry name" value="D-Amino Acid Oxidase, subunit A, domain 2"/>
    <property type="match status" value="1"/>
</dbReference>
<keyword evidence="8 10" id="KW-0560">Oxidoreductase</keyword>
<feature type="region of interest" description="tRNA (mnm(5)s(2)U34)-methyltransferase" evidence="10">
    <location>
        <begin position="1"/>
        <end position="221"/>
    </location>
</feature>
<evidence type="ECO:0000256" key="2">
    <source>
        <dbReference type="ARBA" id="ARBA00022603"/>
    </source>
</evidence>
<dbReference type="InterPro" id="IPR023032">
    <property type="entry name" value="tRNA_MAMT_biosynth_bifunc_MnmC"/>
</dbReference>
<dbReference type="Pfam" id="PF01266">
    <property type="entry name" value="DAO"/>
    <property type="match status" value="1"/>
</dbReference>
<dbReference type="Gene3D" id="3.50.50.60">
    <property type="entry name" value="FAD/NAD(P)-binding domain"/>
    <property type="match status" value="1"/>
</dbReference>
<dbReference type="GO" id="GO:0005737">
    <property type="term" value="C:cytoplasm"/>
    <property type="evidence" value="ECO:0007669"/>
    <property type="project" value="UniProtKB-SubCell"/>
</dbReference>
<keyword evidence="7 10" id="KW-0274">FAD</keyword>
<gene>
    <name evidence="10" type="primary">mnmC</name>
    <name evidence="13" type="ORF">DZC30_13705</name>
</gene>
<evidence type="ECO:0000256" key="3">
    <source>
        <dbReference type="ARBA" id="ARBA00022630"/>
    </source>
</evidence>
<comment type="subcellular location">
    <subcellularLocation>
        <location evidence="10">Cytoplasm</location>
    </subcellularLocation>
</comment>
<dbReference type="InterPro" id="IPR017610">
    <property type="entry name" value="tRNA_S-uridine_synth_MnmC_C"/>
</dbReference>
<evidence type="ECO:0000259" key="11">
    <source>
        <dbReference type="Pfam" id="PF01266"/>
    </source>
</evidence>
<comment type="caution">
    <text evidence="13">The sequence shown here is derived from an EMBL/GenBank/DDBJ whole genome shotgun (WGS) entry which is preliminary data.</text>
</comment>
<protein>
    <recommendedName>
        <fullName evidence="10">tRNA 5-methylaminomethyl-2-thiouridine biosynthesis bifunctional protein MnmC</fullName>
        <shortName evidence="10">tRNA mnm(5)s(2)U biosynthesis bifunctional protein</shortName>
    </recommendedName>
    <domain>
        <recommendedName>
            <fullName evidence="10">tRNA (mnm(5)s(2)U34)-methyltransferase</fullName>
            <ecNumber evidence="10">2.1.1.61</ecNumber>
        </recommendedName>
    </domain>
    <domain>
        <recommendedName>
            <fullName evidence="10">FAD-dependent cmnm(5)s(2)U34 oxidoreductase</fullName>
            <ecNumber evidence="10">1.5.-.-</ecNumber>
        </recommendedName>
    </domain>
</protein>
<dbReference type="GO" id="GO:0002097">
    <property type="term" value="P:tRNA wobble base modification"/>
    <property type="evidence" value="ECO:0007669"/>
    <property type="project" value="UniProtKB-UniRule"/>
</dbReference>
<keyword evidence="14" id="KW-1185">Reference proteome</keyword>
<dbReference type="GO" id="GO:0016645">
    <property type="term" value="F:oxidoreductase activity, acting on the CH-NH group of donors"/>
    <property type="evidence" value="ECO:0007669"/>
    <property type="project" value="InterPro"/>
</dbReference>
<dbReference type="GO" id="GO:0004808">
    <property type="term" value="F:tRNA (5-methylaminomethyl-2-thiouridylate)(34)-methyltransferase activity"/>
    <property type="evidence" value="ECO:0007669"/>
    <property type="project" value="UniProtKB-EC"/>
</dbReference>
<dbReference type="OrthoDB" id="9786494at2"/>
<evidence type="ECO:0000256" key="5">
    <source>
        <dbReference type="ARBA" id="ARBA00022691"/>
    </source>
</evidence>
<dbReference type="GO" id="GO:0050660">
    <property type="term" value="F:flavin adenine dinucleotide binding"/>
    <property type="evidence" value="ECO:0007669"/>
    <property type="project" value="UniProtKB-UniRule"/>
</dbReference>
<dbReference type="NCBIfam" id="TIGR03197">
    <property type="entry name" value="MnmC_Cterm"/>
    <property type="match status" value="1"/>
</dbReference>
<feature type="domain" description="MnmC-like methyltransferase" evidence="12">
    <location>
        <begin position="99"/>
        <end position="219"/>
    </location>
</feature>
<keyword evidence="4 10" id="KW-0808">Transferase</keyword>
<keyword evidence="5 10" id="KW-0949">S-adenosyl-L-methionine</keyword>
<organism evidence="13 14">
    <name type="scientific">Comamonas testosteroni</name>
    <name type="common">Pseudomonas testosteroni</name>
    <dbReference type="NCBI Taxonomy" id="285"/>
    <lineage>
        <taxon>Bacteria</taxon>
        <taxon>Pseudomonadati</taxon>
        <taxon>Pseudomonadota</taxon>
        <taxon>Betaproteobacteria</taxon>
        <taxon>Burkholderiales</taxon>
        <taxon>Comamonadaceae</taxon>
        <taxon>Comamonas</taxon>
    </lineage>
</organism>
<evidence type="ECO:0000256" key="10">
    <source>
        <dbReference type="HAMAP-Rule" id="MF_01102"/>
    </source>
</evidence>
<proteinExistence type="inferred from homology"/>
<keyword evidence="1 10" id="KW-0963">Cytoplasm</keyword>
<dbReference type="GO" id="GO:0032259">
    <property type="term" value="P:methylation"/>
    <property type="evidence" value="ECO:0007669"/>
    <property type="project" value="UniProtKB-KW"/>
</dbReference>
<comment type="function">
    <text evidence="10">Catalyzes the last two steps in the biosynthesis of 5-methylaminomethyl-2-thiouridine (mnm(5)s(2)U) at the wobble position (U34) in tRNA. Catalyzes the FAD-dependent demodification of cmnm(5)s(2)U34 to nm(5)s(2)U34, followed by the transfer of a methyl group from S-adenosyl-L-methionine to nm(5)s(2)U34, to form mnm(5)s(2)U34.</text>
</comment>
<comment type="catalytic activity">
    <reaction evidence="10">
        <text>5-aminomethyl-2-thiouridine(34) in tRNA + S-adenosyl-L-methionine = 5-methylaminomethyl-2-thiouridine(34) in tRNA + S-adenosyl-L-homocysteine + H(+)</text>
        <dbReference type="Rhea" id="RHEA:19569"/>
        <dbReference type="Rhea" id="RHEA-COMP:10195"/>
        <dbReference type="Rhea" id="RHEA-COMP:10197"/>
        <dbReference type="ChEBI" id="CHEBI:15378"/>
        <dbReference type="ChEBI" id="CHEBI:57856"/>
        <dbReference type="ChEBI" id="CHEBI:59789"/>
        <dbReference type="ChEBI" id="CHEBI:74454"/>
        <dbReference type="ChEBI" id="CHEBI:74455"/>
        <dbReference type="EC" id="2.1.1.61"/>
    </reaction>
</comment>
<dbReference type="InterPro" id="IPR006076">
    <property type="entry name" value="FAD-dep_OxRdtase"/>
</dbReference>
<evidence type="ECO:0000256" key="7">
    <source>
        <dbReference type="ARBA" id="ARBA00022827"/>
    </source>
</evidence>
<dbReference type="HAMAP" id="MF_01102">
    <property type="entry name" value="MnmC"/>
    <property type="match status" value="1"/>
</dbReference>
<dbReference type="AlphaFoldDB" id="A0A373FIX6"/>
<feature type="domain" description="FAD dependent oxidoreductase" evidence="11">
    <location>
        <begin position="244"/>
        <end position="610"/>
    </location>
</feature>
<dbReference type="InterPro" id="IPR036188">
    <property type="entry name" value="FAD/NAD-bd_sf"/>
</dbReference>
<comment type="similarity">
    <text evidence="10">In the N-terminal section; belongs to the methyltransferase superfamily. tRNA (mnm(5)s(2)U34)-methyltransferase family.</text>
</comment>